<keyword evidence="4" id="KW-0560">Oxidoreductase</keyword>
<dbReference type="SUPFAM" id="SSF51735">
    <property type="entry name" value="NAD(P)-binding Rossmann-fold domains"/>
    <property type="match status" value="2"/>
</dbReference>
<dbReference type="InterPro" id="IPR002347">
    <property type="entry name" value="SDR_fam"/>
</dbReference>
<dbReference type="Gene3D" id="3.10.129.110">
    <property type="entry name" value="Polyketide synthase dehydratase"/>
    <property type="match status" value="1"/>
</dbReference>
<dbReference type="GO" id="GO:0071770">
    <property type="term" value="P:DIM/DIP cell wall layer assembly"/>
    <property type="evidence" value="ECO:0007669"/>
    <property type="project" value="TreeGrafter"/>
</dbReference>
<organism evidence="9 10">
    <name type="scientific">Amycolatopsis decaplanina DSM 44594</name>
    <dbReference type="NCBI Taxonomy" id="1284240"/>
    <lineage>
        <taxon>Bacteria</taxon>
        <taxon>Bacillati</taxon>
        <taxon>Actinomycetota</taxon>
        <taxon>Actinomycetes</taxon>
        <taxon>Pseudonocardiales</taxon>
        <taxon>Pseudonocardiaceae</taxon>
        <taxon>Amycolatopsis</taxon>
    </lineage>
</organism>
<dbReference type="CDD" id="cd00833">
    <property type="entry name" value="PKS"/>
    <property type="match status" value="1"/>
</dbReference>
<comment type="caution">
    <text evidence="9">The sequence shown here is derived from an EMBL/GenBank/DDBJ whole genome shotgun (WGS) entry which is preliminary data.</text>
</comment>
<dbReference type="InterPro" id="IPR014031">
    <property type="entry name" value="Ketoacyl_synth_C"/>
</dbReference>
<dbReference type="GO" id="GO:0005737">
    <property type="term" value="C:cytoplasm"/>
    <property type="evidence" value="ECO:0007669"/>
    <property type="project" value="TreeGrafter"/>
</dbReference>
<evidence type="ECO:0000256" key="2">
    <source>
        <dbReference type="ARBA" id="ARBA00022553"/>
    </source>
</evidence>
<evidence type="ECO:0000256" key="6">
    <source>
        <dbReference type="RuleBase" id="RU003694"/>
    </source>
</evidence>
<evidence type="ECO:0000259" key="8">
    <source>
        <dbReference type="PROSITE" id="PS52019"/>
    </source>
</evidence>
<dbReference type="SUPFAM" id="SSF53901">
    <property type="entry name" value="Thiolase-like"/>
    <property type="match status" value="2"/>
</dbReference>
<dbReference type="GO" id="GO:0005886">
    <property type="term" value="C:plasma membrane"/>
    <property type="evidence" value="ECO:0007669"/>
    <property type="project" value="TreeGrafter"/>
</dbReference>
<accession>M2XXG4</accession>
<dbReference type="PROSITE" id="PS52019">
    <property type="entry name" value="PKS_MFAS_DH"/>
    <property type="match status" value="1"/>
</dbReference>
<feature type="domain" description="PKS/mFAS DH" evidence="8">
    <location>
        <begin position="1572"/>
        <end position="1866"/>
    </location>
</feature>
<dbReference type="PRINTS" id="PR00081">
    <property type="entry name" value="GDHRDH"/>
</dbReference>
<dbReference type="Pfam" id="PF13561">
    <property type="entry name" value="adh_short_C2"/>
    <property type="match status" value="1"/>
</dbReference>
<gene>
    <name evidence="9" type="ORF">H074_00157</name>
</gene>
<proteinExistence type="inferred from homology"/>
<dbReference type="GO" id="GO:0004312">
    <property type="term" value="F:fatty acid synthase activity"/>
    <property type="evidence" value="ECO:0007669"/>
    <property type="project" value="TreeGrafter"/>
</dbReference>
<dbReference type="FunFam" id="3.40.50.720:FF:000084">
    <property type="entry name" value="Short-chain dehydrogenase reductase"/>
    <property type="match status" value="1"/>
</dbReference>
<evidence type="ECO:0000256" key="5">
    <source>
        <dbReference type="PROSITE-ProRule" id="PRU01363"/>
    </source>
</evidence>
<dbReference type="InterPro" id="IPR013968">
    <property type="entry name" value="PKS_KR"/>
</dbReference>
<dbReference type="Gene3D" id="3.40.47.10">
    <property type="match status" value="2"/>
</dbReference>
<protein>
    <submittedName>
        <fullName evidence="9">Putative fatty acid synthase</fullName>
    </submittedName>
</protein>
<dbReference type="PANTHER" id="PTHR43775:SF51">
    <property type="entry name" value="INACTIVE PHENOLPHTHIOCEROL SYNTHESIS POLYKETIDE SYNTHASE TYPE I PKS1-RELATED"/>
    <property type="match status" value="1"/>
</dbReference>
<dbReference type="Proteomes" id="UP000054226">
    <property type="component" value="Unassembled WGS sequence"/>
</dbReference>
<keyword evidence="2" id="KW-0597">Phosphoprotein</keyword>
<evidence type="ECO:0000259" key="7">
    <source>
        <dbReference type="PROSITE" id="PS52004"/>
    </source>
</evidence>
<keyword evidence="10" id="KW-1185">Reference proteome</keyword>
<evidence type="ECO:0000256" key="4">
    <source>
        <dbReference type="ARBA" id="ARBA00023002"/>
    </source>
</evidence>
<dbReference type="InterPro" id="IPR057326">
    <property type="entry name" value="KR_dom"/>
</dbReference>
<reference evidence="9 10" key="1">
    <citation type="journal article" date="2013" name="Genome Announc.">
        <title>Draft Genome Sequence of Amycolatopsis decaplanina Strain DSM 44594T.</title>
        <authorList>
            <person name="Kaur N."/>
            <person name="Kumar S."/>
            <person name="Bala M."/>
            <person name="Raghava G.P."/>
            <person name="Mayilraj S."/>
        </authorList>
    </citation>
    <scope>NUCLEOTIDE SEQUENCE [LARGE SCALE GENOMIC DNA]</scope>
    <source>
        <strain evidence="9 10">DSM 44594</strain>
    </source>
</reference>
<feature type="region of interest" description="N-terminal hotdog fold" evidence="5">
    <location>
        <begin position="1572"/>
        <end position="1701"/>
    </location>
</feature>
<feature type="domain" description="Ketosynthase family 3 (KS3)" evidence="7">
    <location>
        <begin position="305"/>
        <end position="735"/>
    </location>
</feature>
<dbReference type="Pfam" id="PF02801">
    <property type="entry name" value="Ketoacyl-synt_C"/>
    <property type="match status" value="1"/>
</dbReference>
<feature type="active site" description="Proton acceptor; for dehydratase activity" evidence="5">
    <location>
        <position position="1603"/>
    </location>
</feature>
<dbReference type="OrthoDB" id="4490964at2"/>
<dbReference type="InterPro" id="IPR050091">
    <property type="entry name" value="PKS_NRPS_Biosynth_Enz"/>
</dbReference>
<feature type="region of interest" description="C-terminal hotdog fold" evidence="5">
    <location>
        <begin position="1714"/>
        <end position="1866"/>
    </location>
</feature>
<dbReference type="InterPro" id="IPR016039">
    <property type="entry name" value="Thiolase-like"/>
</dbReference>
<keyword evidence="1" id="KW-0596">Phosphopantetheine</keyword>
<dbReference type="Pfam" id="PF08659">
    <property type="entry name" value="KR"/>
    <property type="match status" value="1"/>
</dbReference>
<dbReference type="Gene3D" id="3.40.50.720">
    <property type="entry name" value="NAD(P)-binding Rossmann-like Domain"/>
    <property type="match status" value="2"/>
</dbReference>
<dbReference type="InterPro" id="IPR049900">
    <property type="entry name" value="PKS_mFAS_DH"/>
</dbReference>
<dbReference type="SMART" id="SM00825">
    <property type="entry name" value="PKS_KS"/>
    <property type="match status" value="1"/>
</dbReference>
<sequence length="1866" mass="197540">MNGQDFDGKICLITGGSKGQGRAISYELAGRGAHVIVNWFHDQAAAEETVQTIVSAGGSAEGLRASVAKAETVDAMFEEIGHRHGRLDVLVNNAARGVFVPPEVLTEHDWERAFNTNVHGPRRCSRAALPLMRERGGAIVNLGSLGTSVVIENYVCTAVCKGALEQLTKYLAVEFGPYGIRVNMASAGMLESETVKLFPDSERVLEATVAGTPLNRLGTLEENAKLVAFLASDQSSWMTGEEVVNDGGLRLGGALIRAGGTWGGRERIVAATPSAPEVTTPAPAPEPVLAAAPARTEPVTGGTEDDCVAIVGMGLVVPGAESPEEFWNLLRTGEPAFSAPGDRYPDETFWAASPGEQDRTYASVSGFVRAGRSDDIAPEASLSASWLRRALRQALPASAGRGLRTSCHIGACSDGDQHFEQAMVVEGYARRLAENWPGENPVSLDELRAALRTRYDLDIGHAAGHLPDGIVRHAIDGLLPGNTPFTVVDTACSSSLYALEQGMTAVLDGRAELALCGGYFMVTPRFNVLFGKLSGLSEAGKVASYQQSADGTLFSDGAAVVAVRRLSDARRDGDEVLAVLAGFGAAADGRGRAIAAPNPHGQKLAVTRAGRASQVPADEIGWIVGHGTGTKAGDAVELAALDGVAPAVPVLCTSNKPLVGHTGWAAGAVSVIHVVLGLRNGVVPAQRPVPGEGELLESRRVTVPVRDTPLPASSRTVGVSGFGFGGTNGHLLLRKEPAPGAPVARSKPEGAHDEPIVLVGWSAHLPGSPDAATVLDRLRAGKPPAEAASFPSPYPAPPVRVTKMPPAASNAVDRTQLMALEVADRFVTENGLLWRGIEPATGVIGAHYGPATSWLETALRSYADDLLSWNPAGLSADDYAVAAEAAVKLVRENTPVTTQDSQPGLMGNVIPARIANHYDLNGPVLLADAGPAATLHAVDIARRYLRDGTLDLALVLAVNGNSSPELETLLGREALGEGAFLMALARRGDAVAAGWPVLCELSTEAPSTSGESGARERDYLGAHGAIDLLTALATLDETPRREIAGAFPAPTVTLTAPARTERVRRNDRYVCSLAEDLEPAEGSWTIPPGPDWLVLAQPGCADLVPAAVREAGAVVRELDSAVPVEAQVSLDEGRFSHVRVVVSTRKAGWPTSVDDNLVLAHEALFLAAKACRDRIDDGGSLGVVIDDALAGGVPHPDTGLFSAMVSSLAWDLRGARLAVVIGTSDWDVVNRELANYGGNPVVIHRDGKRLRTTIVASPSELDEIGPVLRPGAVVVTTGGARGITAACMKELAAAQRIRLWLLGSSQLRDVPEHILDAPDSDLNRLRGEFIAAERAKRSDLSVRELNGRFAKLLNARESLLNLRELRALCGEDAVHYLSCDLNSVTAVAAAVQRIRETEPRVDLLVHGAGLHNGGDISRITLDGLRRIRDVKRRGYHNLKKAFGDAQPLSWCNFGSVAGLVGLPGETDYAPGNDFLHGAARANTFARGLEERTLVWPIWSEVGMGGSDLMQGNNERAGIMAPLNPAEGVRHFVAELTRFPASEPLIAFLNPRERETFSRQFPGFVRNRPARAPWLLGTPYRFDASSAEWVLELGGRTAGFLAEHLVNDKPTLHGTGLATVAAEAATELFPDRPVSALRDLRFHAFVAPKARPGSPYRVTATFSGHDGEKALVEVQITSDVVDRRGRVLRRNRPHFTCVAELGPLAPSPSAAERVTGKHSDDPYYRAGSGVYLGGVFQATTDSVEGPRGASARWVHVPPATESDRTLQENPPVPSVLLDALARTRMLRTDENGVHLLAVPRAIGRIDFFTAGGDGPVSRANPDGIVLNHVAAENIDEASSVDGRVLIRISGCEIYDVDDTERSLVTGT</sequence>
<dbReference type="PROSITE" id="PS52004">
    <property type="entry name" value="KS3_2"/>
    <property type="match status" value="1"/>
</dbReference>
<dbReference type="InterPro" id="IPR014030">
    <property type="entry name" value="Ketoacyl_synth_N"/>
</dbReference>
<dbReference type="EMBL" id="AOHO01000012">
    <property type="protein sequence ID" value="EME65661.1"/>
    <property type="molecule type" value="Genomic_DNA"/>
</dbReference>
<dbReference type="Pfam" id="PF00109">
    <property type="entry name" value="ketoacyl-synt"/>
    <property type="match status" value="3"/>
</dbReference>
<dbReference type="PANTHER" id="PTHR43775">
    <property type="entry name" value="FATTY ACID SYNTHASE"/>
    <property type="match status" value="1"/>
</dbReference>
<evidence type="ECO:0000313" key="9">
    <source>
        <dbReference type="EMBL" id="EME65661.1"/>
    </source>
</evidence>
<dbReference type="GO" id="GO:0006633">
    <property type="term" value="P:fatty acid biosynthetic process"/>
    <property type="evidence" value="ECO:0007669"/>
    <property type="project" value="TreeGrafter"/>
</dbReference>
<dbReference type="PATRIC" id="fig|1284240.4.peg.28"/>
<evidence type="ECO:0000313" key="10">
    <source>
        <dbReference type="Proteomes" id="UP000054226"/>
    </source>
</evidence>
<dbReference type="InterPro" id="IPR042104">
    <property type="entry name" value="PKS_dehydratase_sf"/>
</dbReference>
<evidence type="ECO:0000256" key="3">
    <source>
        <dbReference type="ARBA" id="ARBA00022679"/>
    </source>
</evidence>
<comment type="similarity">
    <text evidence="6">Belongs to the thiolase-like superfamily. Beta-ketoacyl-ACP synthases family.</text>
</comment>
<dbReference type="SMART" id="SM00822">
    <property type="entry name" value="PKS_KR"/>
    <property type="match status" value="1"/>
</dbReference>
<evidence type="ECO:0000256" key="1">
    <source>
        <dbReference type="ARBA" id="ARBA00022450"/>
    </source>
</evidence>
<feature type="active site" description="Proton donor; for dehydratase activity" evidence="5">
    <location>
        <position position="1777"/>
    </location>
</feature>
<dbReference type="InterPro" id="IPR020841">
    <property type="entry name" value="PKS_Beta-ketoAc_synthase_dom"/>
</dbReference>
<dbReference type="GO" id="GO:0016491">
    <property type="term" value="F:oxidoreductase activity"/>
    <property type="evidence" value="ECO:0007669"/>
    <property type="project" value="UniProtKB-KW"/>
</dbReference>
<dbReference type="RefSeq" id="WP_007027982.1">
    <property type="nucleotide sequence ID" value="NZ_AOHO01000012.1"/>
</dbReference>
<dbReference type="InterPro" id="IPR036291">
    <property type="entry name" value="NAD(P)-bd_dom_sf"/>
</dbReference>
<name>M2XXG4_9PSEU</name>
<keyword evidence="3 6" id="KW-0808">Transferase</keyword>